<dbReference type="EMBL" id="CAJHNH020001234">
    <property type="protein sequence ID" value="CAG5122155.1"/>
    <property type="molecule type" value="Genomic_DNA"/>
</dbReference>
<sequence>YLDMPKVVRVGPVMGPTVSNKQGTISQFFATNNCPVCDAQTKLLVCEQCCKDPQLVMFMLTSRIQDWEKTYCKLTQVCAACQGTQDCDQTCVSIDCPIMFRRSTAKNDLVRADNLQEILTKYLQF</sequence>
<dbReference type="Proteomes" id="UP000678393">
    <property type="component" value="Unassembled WGS sequence"/>
</dbReference>
<organism evidence="3 4">
    <name type="scientific">Candidula unifasciata</name>
    <dbReference type="NCBI Taxonomy" id="100452"/>
    <lineage>
        <taxon>Eukaryota</taxon>
        <taxon>Metazoa</taxon>
        <taxon>Spiralia</taxon>
        <taxon>Lophotrochozoa</taxon>
        <taxon>Mollusca</taxon>
        <taxon>Gastropoda</taxon>
        <taxon>Heterobranchia</taxon>
        <taxon>Euthyneura</taxon>
        <taxon>Panpulmonata</taxon>
        <taxon>Eupulmonata</taxon>
        <taxon>Stylommatophora</taxon>
        <taxon>Helicina</taxon>
        <taxon>Helicoidea</taxon>
        <taxon>Geomitridae</taxon>
        <taxon>Candidula</taxon>
    </lineage>
</organism>
<dbReference type="OrthoDB" id="8812943at2759"/>
<evidence type="ECO:0000313" key="4">
    <source>
        <dbReference type="Proteomes" id="UP000678393"/>
    </source>
</evidence>
<dbReference type="GO" id="GO:0003887">
    <property type="term" value="F:DNA-directed DNA polymerase activity"/>
    <property type="evidence" value="ECO:0007669"/>
    <property type="project" value="UniProtKB-EC"/>
</dbReference>
<keyword evidence="4" id="KW-1185">Reference proteome</keyword>
<evidence type="ECO:0000313" key="3">
    <source>
        <dbReference type="EMBL" id="CAG5122155.1"/>
    </source>
</evidence>
<dbReference type="GO" id="GO:0042276">
    <property type="term" value="P:error-prone translesion synthesis"/>
    <property type="evidence" value="ECO:0007669"/>
    <property type="project" value="TreeGrafter"/>
</dbReference>
<accession>A0A8S3Z2F8</accession>
<dbReference type="GO" id="GO:0005634">
    <property type="term" value="C:nucleus"/>
    <property type="evidence" value="ECO:0007669"/>
    <property type="project" value="TreeGrafter"/>
</dbReference>
<dbReference type="PANTHER" id="PTHR45812:SF1">
    <property type="entry name" value="DNA POLYMERASE ZETA CATALYTIC SUBUNIT"/>
    <property type="match status" value="1"/>
</dbReference>
<comment type="catalytic activity">
    <reaction evidence="1">
        <text>DNA(n) + a 2'-deoxyribonucleoside 5'-triphosphate = DNA(n+1) + diphosphate</text>
        <dbReference type="Rhea" id="RHEA:22508"/>
        <dbReference type="Rhea" id="RHEA-COMP:17339"/>
        <dbReference type="Rhea" id="RHEA-COMP:17340"/>
        <dbReference type="ChEBI" id="CHEBI:33019"/>
        <dbReference type="ChEBI" id="CHEBI:61560"/>
        <dbReference type="ChEBI" id="CHEBI:173112"/>
        <dbReference type="EC" id="2.7.7.7"/>
    </reaction>
</comment>
<comment type="caution">
    <text evidence="3">The sequence shown here is derived from an EMBL/GenBank/DDBJ whole genome shotgun (WGS) entry which is preliminary data.</text>
</comment>
<name>A0A8S3Z2F8_9EUPU</name>
<dbReference type="InterPro" id="IPR030559">
    <property type="entry name" value="PolZ_Rev3"/>
</dbReference>
<gene>
    <name evidence="3" type="ORF">CUNI_LOCUS7713</name>
</gene>
<reference evidence="3" key="1">
    <citation type="submission" date="2021-04" db="EMBL/GenBank/DDBJ databases">
        <authorList>
            <consortium name="Molecular Ecology Group"/>
        </authorList>
    </citation>
    <scope>NUCLEOTIDE SEQUENCE</scope>
</reference>
<feature type="non-terminal residue" evidence="3">
    <location>
        <position position="1"/>
    </location>
</feature>
<dbReference type="GO" id="GO:0000724">
    <property type="term" value="P:double-strand break repair via homologous recombination"/>
    <property type="evidence" value="ECO:0007669"/>
    <property type="project" value="TreeGrafter"/>
</dbReference>
<protein>
    <recommendedName>
        <fullName evidence="2">C4-type zinc-finger of DNA polymerase delta domain-containing protein</fullName>
    </recommendedName>
</protein>
<dbReference type="InterPro" id="IPR025687">
    <property type="entry name" value="Znf-C4pol"/>
</dbReference>
<dbReference type="Pfam" id="PF14260">
    <property type="entry name" value="zf-C4pol"/>
    <property type="match status" value="1"/>
</dbReference>
<evidence type="ECO:0000256" key="1">
    <source>
        <dbReference type="ARBA" id="ARBA00049244"/>
    </source>
</evidence>
<proteinExistence type="predicted"/>
<dbReference type="AlphaFoldDB" id="A0A8S3Z2F8"/>
<feature type="domain" description="C4-type zinc-finger of DNA polymerase delta" evidence="2">
    <location>
        <begin position="34"/>
        <end position="102"/>
    </location>
</feature>
<evidence type="ECO:0000259" key="2">
    <source>
        <dbReference type="Pfam" id="PF14260"/>
    </source>
</evidence>
<dbReference type="PANTHER" id="PTHR45812">
    <property type="entry name" value="DNA POLYMERASE ZETA CATALYTIC SUBUNIT"/>
    <property type="match status" value="1"/>
</dbReference>
<dbReference type="GO" id="GO:0016035">
    <property type="term" value="C:zeta DNA polymerase complex"/>
    <property type="evidence" value="ECO:0007669"/>
    <property type="project" value="InterPro"/>
</dbReference>